<protein>
    <submittedName>
        <fullName evidence="1">DUF177 domain-containing protein</fullName>
    </submittedName>
</protein>
<evidence type="ECO:0000313" key="2">
    <source>
        <dbReference type="Proteomes" id="UP000886787"/>
    </source>
</evidence>
<proteinExistence type="predicted"/>
<accession>A0A9D0ZKT8</accession>
<organism evidence="1 2">
    <name type="scientific">Candidatus Scatavimonas merdigallinarum</name>
    <dbReference type="NCBI Taxonomy" id="2840914"/>
    <lineage>
        <taxon>Bacteria</taxon>
        <taxon>Bacillati</taxon>
        <taxon>Bacillota</taxon>
        <taxon>Clostridia</taxon>
        <taxon>Eubacteriales</taxon>
        <taxon>Oscillospiraceae</taxon>
        <taxon>Oscillospiraceae incertae sedis</taxon>
        <taxon>Candidatus Scatavimonas</taxon>
    </lineage>
</organism>
<reference evidence="1" key="2">
    <citation type="journal article" date="2021" name="PeerJ">
        <title>Extensive microbial diversity within the chicken gut microbiome revealed by metagenomics and culture.</title>
        <authorList>
            <person name="Gilroy R."/>
            <person name="Ravi A."/>
            <person name="Getino M."/>
            <person name="Pursley I."/>
            <person name="Horton D.L."/>
            <person name="Alikhan N.F."/>
            <person name="Baker D."/>
            <person name="Gharbi K."/>
            <person name="Hall N."/>
            <person name="Watson M."/>
            <person name="Adriaenssens E.M."/>
            <person name="Foster-Nyarko E."/>
            <person name="Jarju S."/>
            <person name="Secka A."/>
            <person name="Antonio M."/>
            <person name="Oren A."/>
            <person name="Chaudhuri R.R."/>
            <person name="La Ragione R."/>
            <person name="Hildebrand F."/>
            <person name="Pallen M.J."/>
        </authorList>
    </citation>
    <scope>NUCLEOTIDE SEQUENCE</scope>
    <source>
        <strain evidence="1">ChiSjej1B19-3389</strain>
    </source>
</reference>
<evidence type="ECO:0000313" key="1">
    <source>
        <dbReference type="EMBL" id="HIQ81271.1"/>
    </source>
</evidence>
<dbReference type="EMBL" id="DVFW01000043">
    <property type="protein sequence ID" value="HIQ81271.1"/>
    <property type="molecule type" value="Genomic_DNA"/>
</dbReference>
<dbReference type="InterPro" id="IPR003772">
    <property type="entry name" value="YceD"/>
</dbReference>
<sequence>MLLDLRKVFLNEGEKADVAYTLDLSDISIDGIAPVPDPVKITAVAENRAGVVRLAVAACFTYVRPCDRCFAETKREMSYNFAHTLVASLSGDSSDDYVEVPDFQLDLDELVTADILLELPGKYLCKDSCKGLCPNCGADLNCTSCDCNRRNTDPRLEVLKKFIN</sequence>
<gene>
    <name evidence="1" type="ORF">IAD32_08330</name>
</gene>
<reference evidence="1" key="1">
    <citation type="submission" date="2020-10" db="EMBL/GenBank/DDBJ databases">
        <authorList>
            <person name="Gilroy R."/>
        </authorList>
    </citation>
    <scope>NUCLEOTIDE SEQUENCE</scope>
    <source>
        <strain evidence="1">ChiSjej1B19-3389</strain>
    </source>
</reference>
<dbReference type="Pfam" id="PF02620">
    <property type="entry name" value="YceD"/>
    <property type="match status" value="1"/>
</dbReference>
<name>A0A9D0ZKT8_9FIRM</name>
<comment type="caution">
    <text evidence="1">The sequence shown here is derived from an EMBL/GenBank/DDBJ whole genome shotgun (WGS) entry which is preliminary data.</text>
</comment>
<dbReference type="AlphaFoldDB" id="A0A9D0ZKT8"/>
<dbReference type="Proteomes" id="UP000886787">
    <property type="component" value="Unassembled WGS sequence"/>
</dbReference>